<feature type="domain" description="PX" evidence="20">
    <location>
        <begin position="1097"/>
        <end position="1232"/>
    </location>
</feature>
<evidence type="ECO:0000256" key="4">
    <source>
        <dbReference type="ARBA" id="ARBA00022490"/>
    </source>
</evidence>
<comment type="subcellular location">
    <subcellularLocation>
        <location evidence="2">Cytoplasm</location>
        <location evidence="2">Cytoskeleton</location>
        <location evidence="2">Spindle</location>
    </subcellularLocation>
    <subcellularLocation>
        <location evidence="1">Early endosome membrane</location>
    </subcellularLocation>
</comment>
<dbReference type="GO" id="GO:0007169">
    <property type="term" value="P:cell surface receptor protein tyrosine kinase signaling pathway"/>
    <property type="evidence" value="ECO:0007669"/>
    <property type="project" value="UniProtKB-ARBA"/>
</dbReference>
<evidence type="ECO:0000256" key="17">
    <source>
        <dbReference type="PROSITE-ProRule" id="PRU00283"/>
    </source>
</evidence>
<evidence type="ECO:0000256" key="7">
    <source>
        <dbReference type="ARBA" id="ARBA00022741"/>
    </source>
</evidence>
<gene>
    <name evidence="21" type="ORF">ANANG_G00050880</name>
</gene>
<dbReference type="GO" id="GO:0005819">
    <property type="term" value="C:spindle"/>
    <property type="evidence" value="ECO:0007669"/>
    <property type="project" value="UniProtKB-SubCell"/>
</dbReference>
<keyword evidence="11" id="KW-0446">Lipid-binding</keyword>
<dbReference type="PRINTS" id="PR00380">
    <property type="entry name" value="KINESINHEAVY"/>
</dbReference>
<evidence type="ECO:0000256" key="15">
    <source>
        <dbReference type="ARBA" id="ARBA00054846"/>
    </source>
</evidence>
<accession>A0A9D3MXG6</accession>
<evidence type="ECO:0000256" key="6">
    <source>
        <dbReference type="ARBA" id="ARBA00022701"/>
    </source>
</evidence>
<reference evidence="21" key="1">
    <citation type="submission" date="2021-01" db="EMBL/GenBank/DDBJ databases">
        <title>A chromosome-scale assembly of European eel, Anguilla anguilla.</title>
        <authorList>
            <person name="Henkel C."/>
            <person name="Jong-Raadsen S.A."/>
            <person name="Dufour S."/>
            <person name="Weltzien F.-A."/>
            <person name="Palstra A.P."/>
            <person name="Pelster B."/>
            <person name="Spaink H.P."/>
            <person name="Van Den Thillart G.E."/>
            <person name="Jansen H."/>
            <person name="Zahm M."/>
            <person name="Klopp C."/>
            <person name="Cedric C."/>
            <person name="Louis A."/>
            <person name="Berthelot C."/>
            <person name="Parey E."/>
            <person name="Roest Crollius H."/>
            <person name="Montfort J."/>
            <person name="Robinson-Rechavi M."/>
            <person name="Bucao C."/>
            <person name="Bouchez O."/>
            <person name="Gislard M."/>
            <person name="Lluch J."/>
            <person name="Milhes M."/>
            <person name="Lampietro C."/>
            <person name="Lopez Roques C."/>
            <person name="Donnadieu C."/>
            <person name="Braasch I."/>
            <person name="Desvignes T."/>
            <person name="Postlethwait J."/>
            <person name="Bobe J."/>
            <person name="Guiguen Y."/>
            <person name="Dirks R."/>
        </authorList>
    </citation>
    <scope>NUCLEOTIDE SEQUENCE</scope>
    <source>
        <strain evidence="21">Tag_6206</strain>
        <tissue evidence="21">Liver</tissue>
    </source>
</reference>
<comment type="similarity">
    <text evidence="17">Belongs to the TRAFAC class myosin-kinesin ATPase superfamily. Kinesin family.</text>
</comment>
<dbReference type="GO" id="GO:0035091">
    <property type="term" value="F:phosphatidylinositol binding"/>
    <property type="evidence" value="ECO:0007669"/>
    <property type="project" value="InterPro"/>
</dbReference>
<dbReference type="InterPro" id="IPR036871">
    <property type="entry name" value="PX_dom_sf"/>
</dbReference>
<dbReference type="SUPFAM" id="SSF49879">
    <property type="entry name" value="SMAD/FHA domain"/>
    <property type="match status" value="1"/>
</dbReference>
<keyword evidence="3" id="KW-0813">Transport</keyword>
<evidence type="ECO:0000256" key="13">
    <source>
        <dbReference type="ARBA" id="ARBA00023175"/>
    </source>
</evidence>
<dbReference type="AlphaFoldDB" id="A0A9D3MXG6"/>
<evidence type="ECO:0000256" key="1">
    <source>
        <dbReference type="ARBA" id="ARBA00004146"/>
    </source>
</evidence>
<dbReference type="FunFam" id="2.60.200.20:FF:000005">
    <property type="entry name" value="Kinesin family member 16B"/>
    <property type="match status" value="1"/>
</dbReference>
<dbReference type="CDD" id="cd06874">
    <property type="entry name" value="PX_KIF16B_SNX23"/>
    <property type="match status" value="1"/>
</dbReference>
<evidence type="ECO:0000256" key="10">
    <source>
        <dbReference type="ARBA" id="ARBA00023054"/>
    </source>
</evidence>
<dbReference type="GO" id="GO:0008017">
    <property type="term" value="F:microtubule binding"/>
    <property type="evidence" value="ECO:0007669"/>
    <property type="project" value="InterPro"/>
</dbReference>
<evidence type="ECO:0000313" key="22">
    <source>
        <dbReference type="Proteomes" id="UP001044222"/>
    </source>
</evidence>
<keyword evidence="7 17" id="KW-0547">Nucleotide-binding</keyword>
<dbReference type="FunFam" id="3.30.1520.10:FF:000022">
    <property type="entry name" value="Kinesin family member 16B"/>
    <property type="match status" value="1"/>
</dbReference>
<dbReference type="SMART" id="SM00312">
    <property type="entry name" value="PX"/>
    <property type="match status" value="1"/>
</dbReference>
<keyword evidence="8" id="KW-0967">Endosome</keyword>
<dbReference type="GO" id="GO:0016192">
    <property type="term" value="P:vesicle-mediated transport"/>
    <property type="evidence" value="ECO:0007669"/>
    <property type="project" value="UniProtKB-ARBA"/>
</dbReference>
<dbReference type="SMART" id="SM00129">
    <property type="entry name" value="KISc"/>
    <property type="match status" value="1"/>
</dbReference>
<dbReference type="GO" id="GO:0031901">
    <property type="term" value="C:early endosome membrane"/>
    <property type="evidence" value="ECO:0007669"/>
    <property type="project" value="UniProtKB-SubCell"/>
</dbReference>
<evidence type="ECO:0000256" key="11">
    <source>
        <dbReference type="ARBA" id="ARBA00023121"/>
    </source>
</evidence>
<evidence type="ECO:0000256" key="9">
    <source>
        <dbReference type="ARBA" id="ARBA00022840"/>
    </source>
</evidence>
<dbReference type="InterPro" id="IPR036961">
    <property type="entry name" value="Kinesin_motor_dom_sf"/>
</dbReference>
<dbReference type="EMBL" id="JAFIRN010000002">
    <property type="protein sequence ID" value="KAG5855606.1"/>
    <property type="molecule type" value="Genomic_DNA"/>
</dbReference>
<dbReference type="InterPro" id="IPR001752">
    <property type="entry name" value="Kinesin_motor_dom"/>
</dbReference>
<dbReference type="PANTHER" id="PTHR47117">
    <property type="entry name" value="STAR-RELATED LIPID TRANSFER PROTEIN 9"/>
    <property type="match status" value="1"/>
</dbReference>
<dbReference type="InterPro" id="IPR019821">
    <property type="entry name" value="Kinesin_motor_CS"/>
</dbReference>
<keyword evidence="13 17" id="KW-0505">Motor protein</keyword>
<feature type="compositionally biased region" description="Basic and acidic residues" evidence="18">
    <location>
        <begin position="862"/>
        <end position="871"/>
    </location>
</feature>
<dbReference type="SUPFAM" id="SSF64268">
    <property type="entry name" value="PX domain"/>
    <property type="match status" value="1"/>
</dbReference>
<dbReference type="Gene3D" id="3.40.850.10">
    <property type="entry name" value="Kinesin motor domain"/>
    <property type="match status" value="1"/>
</dbReference>
<evidence type="ECO:0000256" key="14">
    <source>
        <dbReference type="ARBA" id="ARBA00023212"/>
    </source>
</evidence>
<evidence type="ECO:0000313" key="21">
    <source>
        <dbReference type="EMBL" id="KAG5855606.1"/>
    </source>
</evidence>
<dbReference type="Pfam" id="PF00498">
    <property type="entry name" value="FHA"/>
    <property type="match status" value="1"/>
</dbReference>
<feature type="binding site" evidence="17">
    <location>
        <begin position="102"/>
        <end position="109"/>
    </location>
    <ligand>
        <name>ATP</name>
        <dbReference type="ChEBI" id="CHEBI:30616"/>
    </ligand>
</feature>
<feature type="region of interest" description="Disordered" evidence="18">
    <location>
        <begin position="862"/>
        <end position="884"/>
    </location>
</feature>
<keyword evidence="10" id="KW-0175">Coiled coil</keyword>
<feature type="region of interest" description="Disordered" evidence="18">
    <location>
        <begin position="943"/>
        <end position="1023"/>
    </location>
</feature>
<dbReference type="FunFam" id="3.40.850.10:FF:000021">
    <property type="entry name" value="kinesin-like protein KIF16B isoform X1"/>
    <property type="match status" value="1"/>
</dbReference>
<feature type="compositionally biased region" description="Basic and acidic residues" evidence="18">
    <location>
        <begin position="975"/>
        <end position="988"/>
    </location>
</feature>
<organism evidence="21 22">
    <name type="scientific">Anguilla anguilla</name>
    <name type="common">European freshwater eel</name>
    <name type="synonym">Muraena anguilla</name>
    <dbReference type="NCBI Taxonomy" id="7936"/>
    <lineage>
        <taxon>Eukaryota</taxon>
        <taxon>Metazoa</taxon>
        <taxon>Chordata</taxon>
        <taxon>Craniata</taxon>
        <taxon>Vertebrata</taxon>
        <taxon>Euteleostomi</taxon>
        <taxon>Actinopterygii</taxon>
        <taxon>Neopterygii</taxon>
        <taxon>Teleostei</taxon>
        <taxon>Anguilliformes</taxon>
        <taxon>Anguillidae</taxon>
        <taxon>Anguilla</taxon>
    </lineage>
</organism>
<keyword evidence="14" id="KW-0206">Cytoskeleton</keyword>
<dbReference type="PROSITE" id="PS50067">
    <property type="entry name" value="KINESIN_MOTOR_2"/>
    <property type="match status" value="1"/>
</dbReference>
<keyword evidence="9 17" id="KW-0067">ATP-binding</keyword>
<evidence type="ECO:0000256" key="2">
    <source>
        <dbReference type="ARBA" id="ARBA00004186"/>
    </source>
</evidence>
<dbReference type="InterPro" id="IPR001683">
    <property type="entry name" value="PX_dom"/>
</dbReference>
<dbReference type="InterPro" id="IPR027417">
    <property type="entry name" value="P-loop_NTPase"/>
</dbReference>
<dbReference type="GO" id="GO:0005524">
    <property type="term" value="F:ATP binding"/>
    <property type="evidence" value="ECO:0007669"/>
    <property type="project" value="UniProtKB-UniRule"/>
</dbReference>
<dbReference type="PROSITE" id="PS50195">
    <property type="entry name" value="PX"/>
    <property type="match status" value="1"/>
</dbReference>
<feature type="region of interest" description="Disordered" evidence="18">
    <location>
        <begin position="636"/>
        <end position="660"/>
    </location>
</feature>
<evidence type="ECO:0000256" key="12">
    <source>
        <dbReference type="ARBA" id="ARBA00023136"/>
    </source>
</evidence>
<dbReference type="Gene3D" id="2.60.200.20">
    <property type="match status" value="1"/>
</dbReference>
<comment type="caution">
    <text evidence="21">The sequence shown here is derived from an EMBL/GenBank/DDBJ whole genome shotgun (WGS) entry which is preliminary data.</text>
</comment>
<dbReference type="Proteomes" id="UP001044222">
    <property type="component" value="Unassembled WGS sequence"/>
</dbReference>
<evidence type="ECO:0000256" key="18">
    <source>
        <dbReference type="SAM" id="MobiDB-lite"/>
    </source>
</evidence>
<dbReference type="PROSITE" id="PS00411">
    <property type="entry name" value="KINESIN_MOTOR_1"/>
    <property type="match status" value="1"/>
</dbReference>
<keyword evidence="5" id="KW-0597">Phosphoprotein</keyword>
<keyword evidence="12" id="KW-0472">Membrane</keyword>
<dbReference type="SUPFAM" id="SSF52540">
    <property type="entry name" value="P-loop containing nucleoside triphosphate hydrolases"/>
    <property type="match status" value="1"/>
</dbReference>
<dbReference type="GO" id="GO:0003777">
    <property type="term" value="F:microtubule motor activity"/>
    <property type="evidence" value="ECO:0007669"/>
    <property type="project" value="InterPro"/>
</dbReference>
<dbReference type="CDD" id="cd01365">
    <property type="entry name" value="KISc_KIF1A_KIF1B"/>
    <property type="match status" value="1"/>
</dbReference>
<evidence type="ECO:0000256" key="8">
    <source>
        <dbReference type="ARBA" id="ARBA00022753"/>
    </source>
</evidence>
<dbReference type="GO" id="GO:0005874">
    <property type="term" value="C:microtubule"/>
    <property type="evidence" value="ECO:0007669"/>
    <property type="project" value="UniProtKB-KW"/>
</dbReference>
<dbReference type="GO" id="GO:0007018">
    <property type="term" value="P:microtubule-based movement"/>
    <property type="evidence" value="ECO:0007669"/>
    <property type="project" value="InterPro"/>
</dbReference>
<dbReference type="InterPro" id="IPR000253">
    <property type="entry name" value="FHA_dom"/>
</dbReference>
<keyword evidence="22" id="KW-1185">Reference proteome</keyword>
<evidence type="ECO:0000259" key="20">
    <source>
        <dbReference type="PROSITE" id="PS50195"/>
    </source>
</evidence>
<keyword evidence="4" id="KW-0963">Cytoplasm</keyword>
<dbReference type="Pfam" id="PF00787">
    <property type="entry name" value="PX"/>
    <property type="match status" value="1"/>
</dbReference>
<dbReference type="InterPro" id="IPR008984">
    <property type="entry name" value="SMAD_FHA_dom_sf"/>
</dbReference>
<protein>
    <recommendedName>
        <fullName evidence="16">Kinesin-like protein KIF16B</fullName>
    </recommendedName>
</protein>
<feature type="domain" description="Kinesin motor" evidence="19">
    <location>
        <begin position="3"/>
        <end position="358"/>
    </location>
</feature>
<evidence type="ECO:0000256" key="5">
    <source>
        <dbReference type="ARBA" id="ARBA00022553"/>
    </source>
</evidence>
<comment type="function">
    <text evidence="15">Plus end-directed microtubule-dependent motor protein involved in endosome transport and receptor recycling and degradation. Regulates the plus end motility of early endosomes and the balance between recycling and degradation of receptors such as EGF receptor (EGFR) and FGF receptor (FGFR). Regulates the Golgi to endosome transport of FGFR-containing vesicles during early development, a key process for developing basement membrane and epiblast and primitive endoderm lineages during early postimplantation development.</text>
</comment>
<feature type="compositionally biased region" description="Low complexity" evidence="18">
    <location>
        <begin position="953"/>
        <end position="967"/>
    </location>
</feature>
<dbReference type="Pfam" id="PF00225">
    <property type="entry name" value="Kinesin"/>
    <property type="match status" value="1"/>
</dbReference>
<sequence>MASVKVAVRVRPMNRREKDLSAKFIIHMEGNKTSITNLKIPEGISGDSGRERVKTFTYDFSYDSADCKSSSFVSQEKVFKDLGTDVLKAAFEGYNACIFAYGQTGSGKSYTMMGHPGDSGLIPRICEGLFSRIAGMARWDEASFRTEVSYLEIYNERVRDLLRRKSTKTYNLRVREHPKDGPYVEDLSKHLVQNYADVEELMEAGNINRTTASTGMNDVSSRSHAIFTINFTQAKFDAEMPSETVSKIHLVDLAGSERADATGATGVRLKEGGNINKSLVTLGNVISALADISQDGTSTQLKKKQVFVPYRDSVLTWLLKDSLGGNSKTIMIATVSPADVNYGETLSTLRYANRAKNIINKPTINEDSNVKLIRELRAEIARLKALLIQGNQIALLDSPTALSMEEKLQQNEARVLELTKEWTNKWNETQNILKEETLALRKEGIGVVLDSELPHLIGIDDDLLSTGIILYHLKEGKTYVGREDATNEQDIVLHGLDLESEHCVFENVSGTVTLVPLHGAQCSVNGVQVTGPSQLNQGAVILLGRTNMFRFNHPKEAAKLREKRKSGLLSTLSLSMTDLSKSCENLSAVMLYNPGLEFERQQREELEKLEHKRRLIKEMEEKQKCEKAELERMQQEVESQRKESEEAQLRMRRQEESLRQRSQDIEGRLRDLLAERERFEEERLREQQELEEQRRRRVEQEELHSQARLEQERLKEEKTEIFRELERLRRECEEQSVRLELERRRLEEQEREQVSLVGRLEEQLRERHETVGLLRTDDARRLEEEKEALEEIREALLKAKEARPDGGEEPEEARCARGRYAELKEAQLERLGGLQEALTQEQERLEKEVSVERKALGLMQRAHEEAPEKGAQDGASVAQEEQRLRQAEQRLHFKERQLASLTQTHLPAVREERQRAAELLERGPLGLDNTLYQVEKEVEEKAEQLSAHRAGRRSCSSCSGRTSSRPTWRGRRRRMEREILQLKQRLSEGDSCGRSFSVGGDDRSTSHSSSPVSPRPSLPGVLPLTDDRINAYIEEEVQRRLQKMSLANGDVDVGLSLSSESLREDEKSRNGLDPRKLKYKQRLISRPLVAGPDGTRDAVKIGIPRYVLRGQGKDEHYEFEVKITVLDETWTVFRRYSRFREMHKTLKLRYPELAALEFPPKKLFGNRDERVVAERRALLEKYLRNFFRLMLSSASSPLRAEETGLGLSKHAVCEFSPFFKKGVFDYSSHGTG</sequence>
<evidence type="ECO:0000259" key="19">
    <source>
        <dbReference type="PROSITE" id="PS50067"/>
    </source>
</evidence>
<evidence type="ECO:0000256" key="3">
    <source>
        <dbReference type="ARBA" id="ARBA00022448"/>
    </source>
</evidence>
<dbReference type="PANTHER" id="PTHR47117:SF8">
    <property type="entry name" value="KINESIN FAMILY MEMBER 16B"/>
    <property type="match status" value="1"/>
</dbReference>
<evidence type="ECO:0000256" key="16">
    <source>
        <dbReference type="ARBA" id="ARBA00074951"/>
    </source>
</evidence>
<keyword evidence="6" id="KW-0493">Microtubule</keyword>
<name>A0A9D3MXG6_ANGAN</name>
<dbReference type="Gene3D" id="3.30.1520.10">
    <property type="entry name" value="Phox-like domain"/>
    <property type="match status" value="1"/>
</dbReference>
<proteinExistence type="inferred from homology"/>